<feature type="region of interest" description="Disordered" evidence="1">
    <location>
        <begin position="224"/>
        <end position="306"/>
    </location>
</feature>
<reference evidence="2 3" key="1">
    <citation type="submission" date="2018-03" db="EMBL/GenBank/DDBJ databases">
        <authorList>
            <person name="Gully D."/>
        </authorList>
    </citation>
    <scope>NUCLEOTIDE SEQUENCE [LARGE SCALE GENOMIC DNA]</scope>
    <source>
        <strain evidence="2">ORS3257</strain>
    </source>
</reference>
<evidence type="ECO:0000313" key="2">
    <source>
        <dbReference type="EMBL" id="SPP97834.1"/>
    </source>
</evidence>
<gene>
    <name evidence="2" type="ORF">BRAD3257_6977</name>
</gene>
<protein>
    <submittedName>
        <fullName evidence="2">Uncharacterized protein</fullName>
    </submittedName>
</protein>
<feature type="compositionally biased region" description="Basic residues" evidence="1">
    <location>
        <begin position="236"/>
        <end position="245"/>
    </location>
</feature>
<proteinExistence type="predicted"/>
<accession>A0A2U3Q8U0</accession>
<evidence type="ECO:0000256" key="1">
    <source>
        <dbReference type="SAM" id="MobiDB-lite"/>
    </source>
</evidence>
<dbReference type="AlphaFoldDB" id="A0A2U3Q8U0"/>
<organism evidence="2 3">
    <name type="scientific">Bradyrhizobium vignae</name>
    <dbReference type="NCBI Taxonomy" id="1549949"/>
    <lineage>
        <taxon>Bacteria</taxon>
        <taxon>Pseudomonadati</taxon>
        <taxon>Pseudomonadota</taxon>
        <taxon>Alphaproteobacteria</taxon>
        <taxon>Hyphomicrobiales</taxon>
        <taxon>Nitrobacteraceae</taxon>
        <taxon>Bradyrhizobium</taxon>
    </lineage>
</organism>
<dbReference type="KEGG" id="bvz:BRAD3257_6977"/>
<evidence type="ECO:0000313" key="3">
    <source>
        <dbReference type="Proteomes" id="UP000246085"/>
    </source>
</evidence>
<dbReference type="EMBL" id="LS398110">
    <property type="protein sequence ID" value="SPP97834.1"/>
    <property type="molecule type" value="Genomic_DNA"/>
</dbReference>
<name>A0A2U3Q8U0_9BRAD</name>
<sequence length="332" mass="36868">MRCGTASPAKLVSSFDQSRPAVKAGPRPDRDRASGLRAAFYRLRTEREFRRLGSHELQPRMAPLKNYPSTITLCILHNTTMISNINFFPVPAFELLARAAFKKHFIVCAVVCGLGEINGEWPNAAFRSNGSKPKCKLLSGVKAALERLGPLGWEALLEHHGLDLSADDLAHELSRPLPRIDRSFSGFEDFAHEGNRGVEPGAPARNLLFSAFASPRITSFRHGGRLTKLKGFPPSRRSKRSRTRIRPSAAFDRRSARSSPRGPLGHRGLRNRIQGGSGTRRGRRRPLLWPIEQGLRPPGQARGGLSGDPRRWLGAFGFGRYVCVRLGPFYVH</sequence>
<dbReference type="Proteomes" id="UP000246085">
    <property type="component" value="Chromosome BRAD3257"/>
</dbReference>